<dbReference type="OrthoDB" id="2151789at2759"/>
<dbReference type="PANTHER" id="PTHR42973">
    <property type="entry name" value="BINDING OXIDOREDUCTASE, PUTATIVE (AFU_ORTHOLOGUE AFUA_1G17690)-RELATED"/>
    <property type="match status" value="1"/>
</dbReference>
<evidence type="ECO:0000256" key="3">
    <source>
        <dbReference type="ARBA" id="ARBA00022827"/>
    </source>
</evidence>
<dbReference type="RefSeq" id="XP_033398597.1">
    <property type="nucleotide sequence ID" value="XM_033536785.1"/>
</dbReference>
<feature type="domain" description="FAD-binding PCMH-type" evidence="6">
    <location>
        <begin position="61"/>
        <end position="232"/>
    </location>
</feature>
<dbReference type="SUPFAM" id="SSF56176">
    <property type="entry name" value="FAD-binding/transporter-associated domain-like"/>
    <property type="match status" value="1"/>
</dbReference>
<keyword evidence="2" id="KW-0285">Flavoprotein</keyword>
<comment type="similarity">
    <text evidence="1">Belongs to the oxygen-dependent FAD-linked oxidoreductase family.</text>
</comment>
<gene>
    <name evidence="7" type="ORF">K452DRAFT_225838</name>
</gene>
<evidence type="ECO:0000313" key="8">
    <source>
        <dbReference type="Proteomes" id="UP000799438"/>
    </source>
</evidence>
<dbReference type="PROSITE" id="PS51387">
    <property type="entry name" value="FAD_PCMH"/>
    <property type="match status" value="1"/>
</dbReference>
<evidence type="ECO:0000256" key="4">
    <source>
        <dbReference type="ARBA" id="ARBA00023002"/>
    </source>
</evidence>
<evidence type="ECO:0000256" key="1">
    <source>
        <dbReference type="ARBA" id="ARBA00005466"/>
    </source>
</evidence>
<dbReference type="InterPro" id="IPR050416">
    <property type="entry name" value="FAD-linked_Oxidoreductase"/>
</dbReference>
<dbReference type="Pfam" id="PF01565">
    <property type="entry name" value="FAD_binding_4"/>
    <property type="match status" value="1"/>
</dbReference>
<reference evidence="7" key="1">
    <citation type="journal article" date="2020" name="Stud. Mycol.">
        <title>101 Dothideomycetes genomes: a test case for predicting lifestyles and emergence of pathogens.</title>
        <authorList>
            <person name="Haridas S."/>
            <person name="Albert R."/>
            <person name="Binder M."/>
            <person name="Bloem J."/>
            <person name="Labutti K."/>
            <person name="Salamov A."/>
            <person name="Andreopoulos B."/>
            <person name="Baker S."/>
            <person name="Barry K."/>
            <person name="Bills G."/>
            <person name="Bluhm B."/>
            <person name="Cannon C."/>
            <person name="Castanera R."/>
            <person name="Culley D."/>
            <person name="Daum C."/>
            <person name="Ezra D."/>
            <person name="Gonzalez J."/>
            <person name="Henrissat B."/>
            <person name="Kuo A."/>
            <person name="Liang C."/>
            <person name="Lipzen A."/>
            <person name="Lutzoni F."/>
            <person name="Magnuson J."/>
            <person name="Mondo S."/>
            <person name="Nolan M."/>
            <person name="Ohm R."/>
            <person name="Pangilinan J."/>
            <person name="Park H.-J."/>
            <person name="Ramirez L."/>
            <person name="Alfaro M."/>
            <person name="Sun H."/>
            <person name="Tritt A."/>
            <person name="Yoshinaga Y."/>
            <person name="Zwiers L.-H."/>
            <person name="Turgeon B."/>
            <person name="Goodwin S."/>
            <person name="Spatafora J."/>
            <person name="Crous P."/>
            <person name="Grigoriev I."/>
        </authorList>
    </citation>
    <scope>NUCLEOTIDE SEQUENCE</scope>
    <source>
        <strain evidence="7">CBS 121167</strain>
    </source>
</reference>
<dbReference type="Proteomes" id="UP000799438">
    <property type="component" value="Unassembled WGS sequence"/>
</dbReference>
<evidence type="ECO:0000256" key="5">
    <source>
        <dbReference type="SAM" id="SignalP"/>
    </source>
</evidence>
<accession>A0A6A6BHS0</accession>
<dbReference type="GO" id="GO:0016491">
    <property type="term" value="F:oxidoreductase activity"/>
    <property type="evidence" value="ECO:0007669"/>
    <property type="project" value="UniProtKB-KW"/>
</dbReference>
<dbReference type="EMBL" id="ML995483">
    <property type="protein sequence ID" value="KAF2142885.1"/>
    <property type="molecule type" value="Genomic_DNA"/>
</dbReference>
<dbReference type="InterPro" id="IPR006094">
    <property type="entry name" value="Oxid_FAD_bind_N"/>
</dbReference>
<organism evidence="7 8">
    <name type="scientific">Aplosporella prunicola CBS 121167</name>
    <dbReference type="NCBI Taxonomy" id="1176127"/>
    <lineage>
        <taxon>Eukaryota</taxon>
        <taxon>Fungi</taxon>
        <taxon>Dikarya</taxon>
        <taxon>Ascomycota</taxon>
        <taxon>Pezizomycotina</taxon>
        <taxon>Dothideomycetes</taxon>
        <taxon>Dothideomycetes incertae sedis</taxon>
        <taxon>Botryosphaeriales</taxon>
        <taxon>Aplosporellaceae</taxon>
        <taxon>Aplosporella</taxon>
    </lineage>
</organism>
<evidence type="ECO:0000313" key="7">
    <source>
        <dbReference type="EMBL" id="KAF2142885.1"/>
    </source>
</evidence>
<dbReference type="PANTHER" id="PTHR42973:SF13">
    <property type="entry name" value="FAD-BINDING PCMH-TYPE DOMAIN-CONTAINING PROTEIN"/>
    <property type="match status" value="1"/>
</dbReference>
<protein>
    <recommendedName>
        <fullName evidence="6">FAD-binding PCMH-type domain-containing protein</fullName>
    </recommendedName>
</protein>
<sequence>MASLRRCVAALAVLLCSLSGAALADSLTCKTLSNTSDITLDHPFELSYTHDNGLYWSTGCSALKPACIIKPSTADEVSHIVKVLNQNNELFAIKSGGHNPNQHFNAIKGGPLIDTKLLDEVTLDAQAKTVRVGPGNRWEDVHKVLDGSGYTVVGGRIGNVGVGGYMLGGGLSFLSAQYGWAANNVVEFEVVLANGTITTASCTTNPDLFKALKGGGANFGIVTAYTLRAHQIGQVWGGNLVFAADKTDDLLAAVRNFTANYPDEKAGVIVTSEITAASLVHIWILFLFYDGPTPPEGTFNLFTDLKPLSNNCKTRSYYDLLGFNDWSILHGSVYTIATEMTPVPAADDMALMHEYHDHWINTTHTVLDVPGLVASMAFQPFPASMAKRAQEIDAAEGGTGDLIGFDDAADRIIFEFDYSYVSMAPATLNQRVDDATVALYSGIRDRVTAAVDKGRVPDVYLPIFMNDGYFRQDYWGRLGQTEWARAVRDRYDPHTFWTERTPGGFKL</sequence>
<name>A0A6A6BHS0_9PEZI</name>
<keyword evidence="8" id="KW-1185">Reference proteome</keyword>
<dbReference type="GeneID" id="54294281"/>
<keyword evidence="5" id="KW-0732">Signal</keyword>
<keyword evidence="3" id="KW-0274">FAD</keyword>
<proteinExistence type="inferred from homology"/>
<evidence type="ECO:0000256" key="2">
    <source>
        <dbReference type="ARBA" id="ARBA00022630"/>
    </source>
</evidence>
<evidence type="ECO:0000259" key="6">
    <source>
        <dbReference type="PROSITE" id="PS51387"/>
    </source>
</evidence>
<keyword evidence="4" id="KW-0560">Oxidoreductase</keyword>
<feature type="chain" id="PRO_5025409182" description="FAD-binding PCMH-type domain-containing protein" evidence="5">
    <location>
        <begin position="25"/>
        <end position="507"/>
    </location>
</feature>
<feature type="signal peptide" evidence="5">
    <location>
        <begin position="1"/>
        <end position="24"/>
    </location>
</feature>
<dbReference type="InterPro" id="IPR016166">
    <property type="entry name" value="FAD-bd_PCMH"/>
</dbReference>
<dbReference type="AlphaFoldDB" id="A0A6A6BHS0"/>
<dbReference type="InterPro" id="IPR036318">
    <property type="entry name" value="FAD-bd_PCMH-like_sf"/>
</dbReference>
<dbReference type="Gene3D" id="3.30.465.10">
    <property type="match status" value="1"/>
</dbReference>
<dbReference type="InterPro" id="IPR016169">
    <property type="entry name" value="FAD-bd_PCMH_sub2"/>
</dbReference>
<dbReference type="GO" id="GO:0071949">
    <property type="term" value="F:FAD binding"/>
    <property type="evidence" value="ECO:0007669"/>
    <property type="project" value="InterPro"/>
</dbReference>